<gene>
    <name evidence="1" type="ORF">FAP39_16770</name>
</gene>
<proteinExistence type="predicted"/>
<evidence type="ECO:0000313" key="1">
    <source>
        <dbReference type="EMBL" id="TKZ15776.1"/>
    </source>
</evidence>
<comment type="caution">
    <text evidence="1">The sequence shown here is derived from an EMBL/GenBank/DDBJ whole genome shotgun (WGS) entry which is preliminary data.</text>
</comment>
<organism evidence="1 2">
    <name type="scientific">Shimia litoralis</name>
    <dbReference type="NCBI Taxonomy" id="420403"/>
    <lineage>
        <taxon>Bacteria</taxon>
        <taxon>Pseudomonadati</taxon>
        <taxon>Pseudomonadota</taxon>
        <taxon>Alphaproteobacteria</taxon>
        <taxon>Rhodobacterales</taxon>
        <taxon>Roseobacteraceae</taxon>
    </lineage>
</organism>
<evidence type="ECO:0000313" key="2">
    <source>
        <dbReference type="Proteomes" id="UP000306575"/>
    </source>
</evidence>
<dbReference type="Proteomes" id="UP000306575">
    <property type="component" value="Unassembled WGS sequence"/>
</dbReference>
<dbReference type="RefSeq" id="WP_138017530.1">
    <property type="nucleotide sequence ID" value="NZ_SULI01000037.1"/>
</dbReference>
<sequence length="91" mass="10124">MTIELVAPKNCWDEAARHFELVDTDNRLAGEGALFPPVQLNLHDLAKIKEDADTELGSMVCDLSIVPQILDENISTDAKTEDAPLHTRLQR</sequence>
<accession>A0A4U7MSQ7</accession>
<dbReference type="AlphaFoldDB" id="A0A4U7MSQ7"/>
<protein>
    <submittedName>
        <fullName evidence="1">Uncharacterized protein</fullName>
    </submittedName>
</protein>
<name>A0A4U7MSQ7_9RHOB</name>
<reference evidence="1 2" key="1">
    <citation type="submission" date="2019-04" db="EMBL/GenBank/DDBJ databases">
        <title>Genome sequence of Pelagicola litoralis CL-ES2.</title>
        <authorList>
            <person name="Cao J."/>
        </authorList>
    </citation>
    <scope>NUCLEOTIDE SEQUENCE [LARGE SCALE GENOMIC DNA]</scope>
    <source>
        <strain evidence="1 2">CL-ES2</strain>
    </source>
</reference>
<dbReference type="EMBL" id="SULI01000037">
    <property type="protein sequence ID" value="TKZ15776.1"/>
    <property type="molecule type" value="Genomic_DNA"/>
</dbReference>
<keyword evidence="2" id="KW-1185">Reference proteome</keyword>